<dbReference type="Proteomes" id="UP001140453">
    <property type="component" value="Unassembled WGS sequence"/>
</dbReference>
<dbReference type="InterPro" id="IPR011032">
    <property type="entry name" value="GroES-like_sf"/>
</dbReference>
<keyword evidence="2" id="KW-0560">Oxidoreductase</keyword>
<reference evidence="4" key="1">
    <citation type="submission" date="2022-10" db="EMBL/GenBank/DDBJ databases">
        <title>Tapping the CABI collections for fungal endophytes: first genome assemblies for Collariella, Neodidymelliopsis, Ascochyta clinopodiicola, Didymella pomorum, Didymosphaeria variabile, Neocosmospora piperis and Neocucurbitaria cava.</title>
        <authorList>
            <person name="Hill R."/>
        </authorList>
    </citation>
    <scope>NUCLEOTIDE SEQUENCE</scope>
    <source>
        <strain evidence="4">IMI 355082</strain>
    </source>
</reference>
<dbReference type="CDD" id="cd08249">
    <property type="entry name" value="enoyl_reductase_like"/>
    <property type="match status" value="1"/>
</dbReference>
<name>A0A9W8YRU7_9PEZI</name>
<dbReference type="GO" id="GO:0016651">
    <property type="term" value="F:oxidoreductase activity, acting on NAD(P)H"/>
    <property type="evidence" value="ECO:0007669"/>
    <property type="project" value="InterPro"/>
</dbReference>
<dbReference type="InterPro" id="IPR020843">
    <property type="entry name" value="ER"/>
</dbReference>
<feature type="domain" description="Enoyl reductase (ER)" evidence="3">
    <location>
        <begin position="11"/>
        <end position="353"/>
    </location>
</feature>
<evidence type="ECO:0000313" key="4">
    <source>
        <dbReference type="EMBL" id="KAJ4390091.1"/>
    </source>
</evidence>
<evidence type="ECO:0000313" key="5">
    <source>
        <dbReference type="Proteomes" id="UP001140453"/>
    </source>
</evidence>
<dbReference type="SUPFAM" id="SSF51735">
    <property type="entry name" value="NAD(P)-binding Rossmann-fold domains"/>
    <property type="match status" value="1"/>
</dbReference>
<comment type="similarity">
    <text evidence="1">Belongs to the zinc-containing alcohol dehydrogenase family.</text>
</comment>
<sequence>MSKMAKMKALVTVEDHKVAVQEIDVPKPAEGEILVKVSYVAQNPTDWKAAAAAPPGRIVGCDFAGTIADANESSWREGQRVAGFVQGTSTNGIGSNPIRGVFAEYCVIESSLVFAIPDDITDQQAAVIPLAFATAVQAMVQRLDLPEPSKPAKTVFPILVNGGTSSVGKYAIQLGKLAGLFVVATGSKRNHDLLKALGADATVDYSEKDWPEQVRKVTHDKLEHAFDCIAEKGTWESIAAAMSPTKGGHIVGLLPAAKIREKVQGINSKVKAESTIVYTVFERPLKYPGFDNCGKATPEDKAVWEKYLSMLPQLLSSGKIKPNRVRELGGLESIPTGFKEQQEGKVSAEKLVYKVGGASGKL</sequence>
<dbReference type="Gene3D" id="3.90.180.10">
    <property type="entry name" value="Medium-chain alcohol dehydrogenases, catalytic domain"/>
    <property type="match status" value="1"/>
</dbReference>
<dbReference type="InterPro" id="IPR036291">
    <property type="entry name" value="NAD(P)-bd_dom_sf"/>
</dbReference>
<dbReference type="SUPFAM" id="SSF50129">
    <property type="entry name" value="GroES-like"/>
    <property type="match status" value="1"/>
</dbReference>
<evidence type="ECO:0000259" key="3">
    <source>
        <dbReference type="SMART" id="SM00829"/>
    </source>
</evidence>
<dbReference type="Gene3D" id="3.40.50.720">
    <property type="entry name" value="NAD(P)-binding Rossmann-like Domain"/>
    <property type="match status" value="1"/>
</dbReference>
<evidence type="ECO:0000256" key="1">
    <source>
        <dbReference type="ARBA" id="ARBA00008072"/>
    </source>
</evidence>
<dbReference type="Pfam" id="PF08240">
    <property type="entry name" value="ADH_N"/>
    <property type="match status" value="1"/>
</dbReference>
<proteinExistence type="inferred from homology"/>
<dbReference type="InterPro" id="IPR013154">
    <property type="entry name" value="ADH-like_N"/>
</dbReference>
<comment type="caution">
    <text evidence="4">The sequence shown here is derived from an EMBL/GenBank/DDBJ whole genome shotgun (WGS) entry which is preliminary data.</text>
</comment>
<dbReference type="Pfam" id="PF00107">
    <property type="entry name" value="ADH_zinc_N"/>
    <property type="match status" value="1"/>
</dbReference>
<dbReference type="PANTHER" id="PTHR45348">
    <property type="entry name" value="HYPOTHETICAL OXIDOREDUCTASE (EUROFUNG)"/>
    <property type="match status" value="1"/>
</dbReference>
<dbReference type="PANTHER" id="PTHR45348:SF2">
    <property type="entry name" value="ZINC-TYPE ALCOHOL DEHYDROGENASE-LIKE PROTEIN C2E1P3.01"/>
    <property type="match status" value="1"/>
</dbReference>
<dbReference type="OrthoDB" id="9992527at2759"/>
<organism evidence="4 5">
    <name type="scientific">Gnomoniopsis smithogilvyi</name>
    <dbReference type="NCBI Taxonomy" id="1191159"/>
    <lineage>
        <taxon>Eukaryota</taxon>
        <taxon>Fungi</taxon>
        <taxon>Dikarya</taxon>
        <taxon>Ascomycota</taxon>
        <taxon>Pezizomycotina</taxon>
        <taxon>Sordariomycetes</taxon>
        <taxon>Sordariomycetidae</taxon>
        <taxon>Diaporthales</taxon>
        <taxon>Gnomoniaceae</taxon>
        <taxon>Gnomoniopsis</taxon>
    </lineage>
</organism>
<evidence type="ECO:0000256" key="2">
    <source>
        <dbReference type="ARBA" id="ARBA00023002"/>
    </source>
</evidence>
<dbReference type="InterPro" id="IPR047122">
    <property type="entry name" value="Trans-enoyl_RdTase-like"/>
</dbReference>
<gene>
    <name evidence="4" type="ORF">N0V93_007564</name>
</gene>
<dbReference type="AlphaFoldDB" id="A0A9W8YRU7"/>
<keyword evidence="5" id="KW-1185">Reference proteome</keyword>
<dbReference type="InterPro" id="IPR013149">
    <property type="entry name" value="ADH-like_C"/>
</dbReference>
<dbReference type="EMBL" id="JAPEVB010000004">
    <property type="protein sequence ID" value="KAJ4390091.1"/>
    <property type="molecule type" value="Genomic_DNA"/>
</dbReference>
<accession>A0A9W8YRU7</accession>
<dbReference type="SMART" id="SM00829">
    <property type="entry name" value="PKS_ER"/>
    <property type="match status" value="1"/>
</dbReference>
<protein>
    <recommendedName>
        <fullName evidence="3">Enoyl reductase (ER) domain-containing protein</fullName>
    </recommendedName>
</protein>